<dbReference type="GO" id="GO:0071555">
    <property type="term" value="P:cell wall organization"/>
    <property type="evidence" value="ECO:0007669"/>
    <property type="project" value="UniProtKB-KW"/>
</dbReference>
<dbReference type="GO" id="GO:0006355">
    <property type="term" value="P:regulation of DNA-templated transcription"/>
    <property type="evidence" value="ECO:0007669"/>
    <property type="project" value="InterPro"/>
</dbReference>
<keyword evidence="3" id="KW-0902">Two-component regulatory system</keyword>
<dbReference type="CDD" id="cd00383">
    <property type="entry name" value="trans_reg_C"/>
    <property type="match status" value="1"/>
</dbReference>
<keyword evidence="6" id="KW-0010">Activator</keyword>
<dbReference type="InterPro" id="IPR001867">
    <property type="entry name" value="OmpR/PhoB-type_DNA-bd"/>
</dbReference>
<evidence type="ECO:0000256" key="8">
    <source>
        <dbReference type="ARBA" id="ARBA00023251"/>
    </source>
</evidence>
<keyword evidence="1" id="KW-0678">Repressor</keyword>
<evidence type="ECO:0000256" key="4">
    <source>
        <dbReference type="ARBA" id="ARBA00023015"/>
    </source>
</evidence>
<dbReference type="Gene3D" id="3.40.50.2300">
    <property type="match status" value="1"/>
</dbReference>
<dbReference type="SMART" id="SM00862">
    <property type="entry name" value="Trans_reg_C"/>
    <property type="match status" value="1"/>
</dbReference>
<dbReference type="GO" id="GO:0005829">
    <property type="term" value="C:cytosol"/>
    <property type="evidence" value="ECO:0007669"/>
    <property type="project" value="TreeGrafter"/>
</dbReference>
<evidence type="ECO:0000256" key="6">
    <source>
        <dbReference type="ARBA" id="ARBA00023159"/>
    </source>
</evidence>
<dbReference type="InterPro" id="IPR039420">
    <property type="entry name" value="WalR-like"/>
</dbReference>
<dbReference type="FunFam" id="3.40.50.2300:FF:000001">
    <property type="entry name" value="DNA-binding response regulator PhoB"/>
    <property type="match status" value="1"/>
</dbReference>
<evidence type="ECO:0000256" key="9">
    <source>
        <dbReference type="ARBA" id="ARBA00023316"/>
    </source>
</evidence>
<keyword evidence="8" id="KW-0046">Antibiotic resistance</keyword>
<dbReference type="Pfam" id="PF00072">
    <property type="entry name" value="Response_reg"/>
    <property type="match status" value="1"/>
</dbReference>
<dbReference type="GO" id="GO:0000976">
    <property type="term" value="F:transcription cis-regulatory region binding"/>
    <property type="evidence" value="ECO:0007669"/>
    <property type="project" value="TreeGrafter"/>
</dbReference>
<name>A0A6N3EAF8_ENTCA</name>
<accession>A0A6N3EAF8</accession>
<evidence type="ECO:0000313" key="10">
    <source>
        <dbReference type="EMBL" id="VYU36874.1"/>
    </source>
</evidence>
<keyword evidence="7" id="KW-0804">Transcription</keyword>
<dbReference type="PROSITE" id="PS50110">
    <property type="entry name" value="RESPONSE_REGULATORY"/>
    <property type="match status" value="1"/>
</dbReference>
<dbReference type="Pfam" id="PF00486">
    <property type="entry name" value="Trans_reg_C"/>
    <property type="match status" value="1"/>
</dbReference>
<organism evidence="10">
    <name type="scientific">Enterococcus casseliflavus</name>
    <name type="common">Enterococcus flavescens</name>
    <dbReference type="NCBI Taxonomy" id="37734"/>
    <lineage>
        <taxon>Bacteria</taxon>
        <taxon>Bacillati</taxon>
        <taxon>Bacillota</taxon>
        <taxon>Bacilli</taxon>
        <taxon>Lactobacillales</taxon>
        <taxon>Enterococcaceae</taxon>
        <taxon>Enterococcus</taxon>
    </lineage>
</organism>
<dbReference type="EMBL" id="CACRTX010000012">
    <property type="protein sequence ID" value="VYU36874.1"/>
    <property type="molecule type" value="Genomic_DNA"/>
</dbReference>
<dbReference type="SUPFAM" id="SSF52172">
    <property type="entry name" value="CheY-like"/>
    <property type="match status" value="1"/>
</dbReference>
<protein>
    <submittedName>
        <fullName evidence="10">Transcriptional regulatory protein SrrA</fullName>
    </submittedName>
</protein>
<dbReference type="FunFam" id="1.10.10.10:FF:000018">
    <property type="entry name" value="DNA-binding response regulator ResD"/>
    <property type="match status" value="1"/>
</dbReference>
<dbReference type="GO" id="GO:0046677">
    <property type="term" value="P:response to antibiotic"/>
    <property type="evidence" value="ECO:0007669"/>
    <property type="project" value="UniProtKB-KW"/>
</dbReference>
<reference evidence="10" key="1">
    <citation type="submission" date="2019-11" db="EMBL/GenBank/DDBJ databases">
        <authorList>
            <person name="Feng L."/>
        </authorList>
    </citation>
    <scope>NUCLEOTIDE SEQUENCE</scope>
    <source>
        <strain evidence="10">ECasseliflavusLFYP2</strain>
    </source>
</reference>
<dbReference type="GO" id="GO:0000156">
    <property type="term" value="F:phosphorelay response regulator activity"/>
    <property type="evidence" value="ECO:0007669"/>
    <property type="project" value="TreeGrafter"/>
</dbReference>
<dbReference type="SMART" id="SM00448">
    <property type="entry name" value="REC"/>
    <property type="match status" value="1"/>
</dbReference>
<proteinExistence type="predicted"/>
<dbReference type="PANTHER" id="PTHR48111">
    <property type="entry name" value="REGULATOR OF RPOS"/>
    <property type="match status" value="1"/>
</dbReference>
<keyword evidence="9" id="KW-0961">Cell wall biogenesis/degradation</keyword>
<dbReference type="AlphaFoldDB" id="A0A6N3EAF8"/>
<dbReference type="GO" id="GO:0032993">
    <property type="term" value="C:protein-DNA complex"/>
    <property type="evidence" value="ECO:0007669"/>
    <property type="project" value="TreeGrafter"/>
</dbReference>
<dbReference type="PROSITE" id="PS51755">
    <property type="entry name" value="OMPR_PHOB"/>
    <property type="match status" value="1"/>
</dbReference>
<dbReference type="Gene3D" id="1.10.10.10">
    <property type="entry name" value="Winged helix-like DNA-binding domain superfamily/Winged helix DNA-binding domain"/>
    <property type="match status" value="1"/>
</dbReference>
<evidence type="ECO:0000256" key="5">
    <source>
        <dbReference type="ARBA" id="ARBA00023125"/>
    </source>
</evidence>
<keyword evidence="2" id="KW-0597">Phosphoprotein</keyword>
<dbReference type="InterPro" id="IPR011006">
    <property type="entry name" value="CheY-like_superfamily"/>
</dbReference>
<evidence type="ECO:0000256" key="3">
    <source>
        <dbReference type="ARBA" id="ARBA00023012"/>
    </source>
</evidence>
<keyword evidence="5" id="KW-0238">DNA-binding</keyword>
<evidence type="ECO:0000256" key="2">
    <source>
        <dbReference type="ARBA" id="ARBA00022553"/>
    </source>
</evidence>
<dbReference type="RefSeq" id="WP_074932592.1">
    <property type="nucleotide sequence ID" value="NZ_CABGRH010000003.1"/>
</dbReference>
<dbReference type="InterPro" id="IPR036388">
    <property type="entry name" value="WH-like_DNA-bd_sf"/>
</dbReference>
<evidence type="ECO:0000256" key="1">
    <source>
        <dbReference type="ARBA" id="ARBA00022491"/>
    </source>
</evidence>
<dbReference type="Gene3D" id="6.10.250.690">
    <property type="match status" value="1"/>
</dbReference>
<keyword evidence="4" id="KW-0805">Transcription regulation</keyword>
<sequence length="222" mass="25494">MQKILIVDDDTHMRALVKTYAEIEGYLCFEAADGKETLEKLTNHSFDLILLDVMMPGKDGFQTLSEIRGSCNTPVIMITARKEEYDKLFGFNLGADDYIAKPFSPKELMARIKAVLKRSSQFQFEKIVFGDLEVNVFSHTVTIKGKPLPLTPKEFDLLVYLTKNNHIALSRESILEGVWGFDYFGDTRTVDTHIKSLRERLGDYRELIQTVWGVGYKFDYED</sequence>
<dbReference type="PANTHER" id="PTHR48111:SF21">
    <property type="entry name" value="DNA-BINDING DUAL MASTER TRANSCRIPTIONAL REGULATOR RPAA"/>
    <property type="match status" value="1"/>
</dbReference>
<evidence type="ECO:0000256" key="7">
    <source>
        <dbReference type="ARBA" id="ARBA00023163"/>
    </source>
</evidence>
<dbReference type="InterPro" id="IPR001789">
    <property type="entry name" value="Sig_transdc_resp-reg_receiver"/>
</dbReference>
<gene>
    <name evidence="10" type="primary">srrA_1</name>
    <name evidence="10" type="ORF">ECLFYP2_00106</name>
</gene>